<comment type="caution">
    <text evidence="3">The sequence shown here is derived from an EMBL/GenBank/DDBJ whole genome shotgun (WGS) entry which is preliminary data.</text>
</comment>
<dbReference type="InterPro" id="IPR000571">
    <property type="entry name" value="Znf_CCCH"/>
</dbReference>
<accession>A0AAV7TPX0</accession>
<evidence type="ECO:0000259" key="2">
    <source>
        <dbReference type="PROSITE" id="PS50103"/>
    </source>
</evidence>
<dbReference type="PROSITE" id="PS50103">
    <property type="entry name" value="ZF_C3H1"/>
    <property type="match status" value="1"/>
</dbReference>
<dbReference type="Proteomes" id="UP001066276">
    <property type="component" value="Chromosome 3_2"/>
</dbReference>
<proteinExistence type="predicted"/>
<dbReference type="AlphaFoldDB" id="A0AAV7TPX0"/>
<dbReference type="EMBL" id="JANPWB010000006">
    <property type="protein sequence ID" value="KAJ1178627.1"/>
    <property type="molecule type" value="Genomic_DNA"/>
</dbReference>
<protein>
    <recommendedName>
        <fullName evidence="2">C3H1-type domain-containing protein</fullName>
    </recommendedName>
</protein>
<keyword evidence="1" id="KW-0479">Metal-binding</keyword>
<reference evidence="3" key="1">
    <citation type="journal article" date="2022" name="bioRxiv">
        <title>Sequencing and chromosome-scale assembly of the giantPleurodeles waltlgenome.</title>
        <authorList>
            <person name="Brown T."/>
            <person name="Elewa A."/>
            <person name="Iarovenko S."/>
            <person name="Subramanian E."/>
            <person name="Araus A.J."/>
            <person name="Petzold A."/>
            <person name="Susuki M."/>
            <person name="Suzuki K.-i.T."/>
            <person name="Hayashi T."/>
            <person name="Toyoda A."/>
            <person name="Oliveira C."/>
            <person name="Osipova E."/>
            <person name="Leigh N.D."/>
            <person name="Simon A."/>
            <person name="Yun M.H."/>
        </authorList>
    </citation>
    <scope>NUCLEOTIDE SEQUENCE</scope>
    <source>
        <strain evidence="3">20211129_DDA</strain>
        <tissue evidence="3">Liver</tissue>
    </source>
</reference>
<evidence type="ECO:0000256" key="1">
    <source>
        <dbReference type="PROSITE-ProRule" id="PRU00723"/>
    </source>
</evidence>
<keyword evidence="4" id="KW-1185">Reference proteome</keyword>
<dbReference type="GO" id="GO:0008270">
    <property type="term" value="F:zinc ion binding"/>
    <property type="evidence" value="ECO:0007669"/>
    <property type="project" value="UniProtKB-KW"/>
</dbReference>
<feature type="zinc finger region" description="C3H1-type" evidence="1">
    <location>
        <begin position="273"/>
        <end position="301"/>
    </location>
</feature>
<dbReference type="PANTHER" id="PTHR35558:SF1">
    <property type="entry name" value="ENDONUCLEASE_EXONUCLEASE_PHOSPHATASE DOMAIN-CONTAINING PROTEIN"/>
    <property type="match status" value="1"/>
</dbReference>
<evidence type="ECO:0000313" key="4">
    <source>
        <dbReference type="Proteomes" id="UP001066276"/>
    </source>
</evidence>
<organism evidence="3 4">
    <name type="scientific">Pleurodeles waltl</name>
    <name type="common">Iberian ribbed newt</name>
    <dbReference type="NCBI Taxonomy" id="8319"/>
    <lineage>
        <taxon>Eukaryota</taxon>
        <taxon>Metazoa</taxon>
        <taxon>Chordata</taxon>
        <taxon>Craniata</taxon>
        <taxon>Vertebrata</taxon>
        <taxon>Euteleostomi</taxon>
        <taxon>Amphibia</taxon>
        <taxon>Batrachia</taxon>
        <taxon>Caudata</taxon>
        <taxon>Salamandroidea</taxon>
        <taxon>Salamandridae</taxon>
        <taxon>Pleurodelinae</taxon>
        <taxon>Pleurodeles</taxon>
    </lineage>
</organism>
<feature type="domain" description="C3H1-type" evidence="2">
    <location>
        <begin position="273"/>
        <end position="301"/>
    </location>
</feature>
<evidence type="ECO:0000313" key="3">
    <source>
        <dbReference type="EMBL" id="KAJ1178627.1"/>
    </source>
</evidence>
<gene>
    <name evidence="3" type="ORF">NDU88_003870</name>
</gene>
<keyword evidence="1" id="KW-0863">Zinc-finger</keyword>
<name>A0AAV7TPX0_PLEWA</name>
<dbReference type="PANTHER" id="PTHR35558">
    <property type="entry name" value="SGNH_HYDRO DOMAIN-CONTAINING PROTEIN"/>
    <property type="match status" value="1"/>
</dbReference>
<keyword evidence="1" id="KW-0862">Zinc</keyword>
<sequence length="329" mass="36295">MQVAPAPPGASQDPTTQVLLAVSQMLANINATSAPLPPTTPWANDSLQNLVLELKHQVEALATARNVPPLQVTTASPCVTPAPGFLSQATPLEKEQGKLTGQGSITTKTLTSAEGAGMDTLLSRPGKLAAHVAPDIKEKIWKGEFVDIFSLIRAKRRDVETKDKDAKASSSSDKKPKTEESITNWLFGFNVFMSVMLERKPESGIAMICYANKILKAYHMYGGNAWLECDRDFRWAKMEDPAIGWDQTKVNVWVESVNNKLPSKQPFRAQYASDKKGSCWAFNRKVCSRSPGTCKFRHTYSFCGHPSHPEFKCLKKSRDKVKEGSKPNI</sequence>